<dbReference type="EMBL" id="LKMD01000108">
    <property type="protein sequence ID" value="PIA88461.1"/>
    <property type="molecule type" value="Genomic_DNA"/>
</dbReference>
<evidence type="ECO:0000256" key="1">
    <source>
        <dbReference type="SAM" id="MobiDB-lite"/>
    </source>
</evidence>
<protein>
    <submittedName>
        <fullName evidence="2">Uncharacterized protein</fullName>
    </submittedName>
</protein>
<reference evidence="2 3" key="1">
    <citation type="submission" date="2015-10" db="EMBL/GenBank/DDBJ databases">
        <title>The cercosporin biosynthetic gene cluster was horizontally transferred to several fungal lineages and shown to be expanded in Cercospora beticola based on microsynteny with recipient genomes.</title>
        <authorList>
            <person name="De Jonge R."/>
            <person name="Ebert M.K."/>
            <person name="Suttle J.C."/>
            <person name="Jurick Ii W.M."/>
            <person name="Secor G.A."/>
            <person name="Thomma B.P."/>
            <person name="Van De Peer Y."/>
            <person name="Bolton M.D."/>
        </authorList>
    </citation>
    <scope>NUCLEOTIDE SEQUENCE [LARGE SCALE GENOMIC DNA]</scope>
    <source>
        <strain evidence="2 3">09-40</strain>
    </source>
</reference>
<feature type="region of interest" description="Disordered" evidence="1">
    <location>
        <begin position="22"/>
        <end position="180"/>
    </location>
</feature>
<dbReference type="Proteomes" id="UP000230605">
    <property type="component" value="Chromosome 5"/>
</dbReference>
<proteinExistence type="predicted"/>
<dbReference type="AlphaFoldDB" id="A0A2G5H7G0"/>
<feature type="compositionally biased region" description="Polar residues" evidence="1">
    <location>
        <begin position="48"/>
        <end position="72"/>
    </location>
</feature>
<sequence>GAGRASSCLPEAATRRTASINAKHIPQHHHSTAINTSSPLEPGHAQYTKFSSVTTSRSGSANSPLKQSLSTAQHHHHVPPHRPLLQQPLPRQLSTRRPLRPRRPRHPPLQPLPQHSRPKNHSLRQQPHPPILSPSRKPPHKLARPTRYSQTRTPPPSIRYRRTSQTPNGIGDRESWRMEA</sequence>
<feature type="compositionally biased region" description="Basic residues" evidence="1">
    <location>
        <begin position="97"/>
        <end position="106"/>
    </location>
</feature>
<organism evidence="2 3">
    <name type="scientific">Cercospora beticola</name>
    <name type="common">Sugarbeet leaf spot fungus</name>
    <dbReference type="NCBI Taxonomy" id="122368"/>
    <lineage>
        <taxon>Eukaryota</taxon>
        <taxon>Fungi</taxon>
        <taxon>Dikarya</taxon>
        <taxon>Ascomycota</taxon>
        <taxon>Pezizomycotina</taxon>
        <taxon>Dothideomycetes</taxon>
        <taxon>Dothideomycetidae</taxon>
        <taxon>Mycosphaerellales</taxon>
        <taxon>Mycosphaerellaceae</taxon>
        <taxon>Cercospora</taxon>
    </lineage>
</organism>
<name>A0A2G5H7G0_CERBT</name>
<feature type="compositionally biased region" description="Low complexity" evidence="1">
    <location>
        <begin position="83"/>
        <end position="96"/>
    </location>
</feature>
<accession>A0A2G5H7G0</accession>
<feature type="non-terminal residue" evidence="2">
    <location>
        <position position="1"/>
    </location>
</feature>
<comment type="caution">
    <text evidence="2">The sequence shown here is derived from an EMBL/GenBank/DDBJ whole genome shotgun (WGS) entry which is preliminary data.</text>
</comment>
<feature type="compositionally biased region" description="Basic and acidic residues" evidence="1">
    <location>
        <begin position="171"/>
        <end position="180"/>
    </location>
</feature>
<evidence type="ECO:0000313" key="3">
    <source>
        <dbReference type="Proteomes" id="UP000230605"/>
    </source>
</evidence>
<gene>
    <name evidence="2" type="ORF">CB0940_06819</name>
</gene>
<evidence type="ECO:0000313" key="2">
    <source>
        <dbReference type="EMBL" id="PIA88461.1"/>
    </source>
</evidence>